<feature type="region of interest" description="Disordered" evidence="1">
    <location>
        <begin position="1"/>
        <end position="56"/>
    </location>
</feature>
<evidence type="ECO:0000313" key="3">
    <source>
        <dbReference type="Proteomes" id="UP000268535"/>
    </source>
</evidence>
<name>A0A4P9WR52_9FUNG</name>
<accession>A0A4P9WR52</accession>
<gene>
    <name evidence="2" type="ORF">CAUPRSCDRAFT_13275</name>
</gene>
<dbReference type="AlphaFoldDB" id="A0A4P9WR52"/>
<organism evidence="2 3">
    <name type="scientific">Caulochytrium protostelioides</name>
    <dbReference type="NCBI Taxonomy" id="1555241"/>
    <lineage>
        <taxon>Eukaryota</taxon>
        <taxon>Fungi</taxon>
        <taxon>Fungi incertae sedis</taxon>
        <taxon>Chytridiomycota</taxon>
        <taxon>Chytridiomycota incertae sedis</taxon>
        <taxon>Chytridiomycetes</taxon>
        <taxon>Caulochytriales</taxon>
        <taxon>Caulochytriaceae</taxon>
        <taxon>Caulochytrium</taxon>
    </lineage>
</organism>
<proteinExistence type="predicted"/>
<feature type="compositionally biased region" description="Low complexity" evidence="1">
    <location>
        <begin position="1"/>
        <end position="12"/>
    </location>
</feature>
<dbReference type="EMBL" id="ML014020">
    <property type="protein sequence ID" value="RKO94895.1"/>
    <property type="molecule type" value="Genomic_DNA"/>
</dbReference>
<sequence>MPAAAALPSAPAMEPTMQPTPPATAEPNKPIPRRTRAGTVAGTARPLSYTDSSTNKEINIVPLQEEEPEEPASLASANNPIWQVQQMGPSPDQTLYQLSIFAMKVTLYWWPRQRMSSKWTRDGNLNPGSISCTFAELLAGETKEKLVHIFGEEMYQKALQKVRELM</sequence>
<evidence type="ECO:0000256" key="1">
    <source>
        <dbReference type="SAM" id="MobiDB-lite"/>
    </source>
</evidence>
<evidence type="ECO:0000313" key="2">
    <source>
        <dbReference type="EMBL" id="RKO94895.1"/>
    </source>
</evidence>
<dbReference type="Proteomes" id="UP000268535">
    <property type="component" value="Unassembled WGS sequence"/>
</dbReference>
<reference evidence="3" key="1">
    <citation type="journal article" date="2018" name="Nat. Microbiol.">
        <title>Leveraging single-cell genomics to expand the fungal tree of life.</title>
        <authorList>
            <person name="Ahrendt S.R."/>
            <person name="Quandt C.A."/>
            <person name="Ciobanu D."/>
            <person name="Clum A."/>
            <person name="Salamov A."/>
            <person name="Andreopoulos B."/>
            <person name="Cheng J.F."/>
            <person name="Woyke T."/>
            <person name="Pelin A."/>
            <person name="Henrissat B."/>
            <person name="Reynolds N.K."/>
            <person name="Benny G.L."/>
            <person name="Smith M.E."/>
            <person name="James T.Y."/>
            <person name="Grigoriev I.V."/>
        </authorList>
    </citation>
    <scope>NUCLEOTIDE SEQUENCE [LARGE SCALE GENOMIC DNA]</scope>
    <source>
        <strain evidence="3">ATCC 52028</strain>
    </source>
</reference>
<protein>
    <submittedName>
        <fullName evidence="2">Uncharacterized protein</fullName>
    </submittedName>
</protein>